<evidence type="ECO:0000313" key="1">
    <source>
        <dbReference type="EMBL" id="KAG7160044.1"/>
    </source>
</evidence>
<feature type="non-terminal residue" evidence="1">
    <location>
        <position position="179"/>
    </location>
</feature>
<keyword evidence="2" id="KW-1185">Reference proteome</keyword>
<proteinExistence type="predicted"/>
<evidence type="ECO:0000313" key="2">
    <source>
        <dbReference type="Proteomes" id="UP000747542"/>
    </source>
</evidence>
<protein>
    <submittedName>
        <fullName evidence="1">Uncharacterized protein</fullName>
    </submittedName>
</protein>
<name>A0A8J5JVK5_HOMAM</name>
<sequence length="179" mass="20253">MSSRGCLNNPNVFCYICGCFVLQKQRQEITAFVKNAYFAYFGVKLVPMVWWEPKNHGDDCYFFCLKIEGYNAKNKQGIVYPNIPSAMRPVPHGPEVAVPIPTDVLQSVSSESDRDSSSDNVSDAYQAEDISDKPEVFTQSEINDLVRDLNLPKESTELLGSRLKSKKLLSKGAHFSWYR</sequence>
<accession>A0A8J5JVK5</accession>
<reference evidence="1" key="1">
    <citation type="journal article" date="2021" name="Sci. Adv.">
        <title>The American lobster genome reveals insights on longevity, neural, and immune adaptations.</title>
        <authorList>
            <person name="Polinski J.M."/>
            <person name="Zimin A.V."/>
            <person name="Clark K.F."/>
            <person name="Kohn A.B."/>
            <person name="Sadowski N."/>
            <person name="Timp W."/>
            <person name="Ptitsyn A."/>
            <person name="Khanna P."/>
            <person name="Romanova D.Y."/>
            <person name="Williams P."/>
            <person name="Greenwood S.J."/>
            <person name="Moroz L.L."/>
            <person name="Walt D.R."/>
            <person name="Bodnar A.G."/>
        </authorList>
    </citation>
    <scope>NUCLEOTIDE SEQUENCE</scope>
    <source>
        <strain evidence="1">GMGI-L3</strain>
    </source>
</reference>
<dbReference type="AlphaFoldDB" id="A0A8J5JVK5"/>
<dbReference type="EMBL" id="JAHLQT010031743">
    <property type="protein sequence ID" value="KAG7160044.1"/>
    <property type="molecule type" value="Genomic_DNA"/>
</dbReference>
<comment type="caution">
    <text evidence="1">The sequence shown here is derived from an EMBL/GenBank/DDBJ whole genome shotgun (WGS) entry which is preliminary data.</text>
</comment>
<dbReference type="Proteomes" id="UP000747542">
    <property type="component" value="Unassembled WGS sequence"/>
</dbReference>
<organism evidence="1 2">
    <name type="scientific">Homarus americanus</name>
    <name type="common">American lobster</name>
    <dbReference type="NCBI Taxonomy" id="6706"/>
    <lineage>
        <taxon>Eukaryota</taxon>
        <taxon>Metazoa</taxon>
        <taxon>Ecdysozoa</taxon>
        <taxon>Arthropoda</taxon>
        <taxon>Crustacea</taxon>
        <taxon>Multicrustacea</taxon>
        <taxon>Malacostraca</taxon>
        <taxon>Eumalacostraca</taxon>
        <taxon>Eucarida</taxon>
        <taxon>Decapoda</taxon>
        <taxon>Pleocyemata</taxon>
        <taxon>Astacidea</taxon>
        <taxon>Nephropoidea</taxon>
        <taxon>Nephropidae</taxon>
        <taxon>Homarus</taxon>
    </lineage>
</organism>
<gene>
    <name evidence="1" type="ORF">Hamer_G017501</name>
</gene>